<proteinExistence type="predicted"/>
<dbReference type="AlphaFoldDB" id="A0A1X7U7S2"/>
<name>A0A1X7U7S2_AMPQE</name>
<evidence type="ECO:0000313" key="1">
    <source>
        <dbReference type="EnsemblMetazoa" id="Aqu2.1.23501_001"/>
    </source>
</evidence>
<reference evidence="1" key="1">
    <citation type="submission" date="2017-05" db="UniProtKB">
        <authorList>
            <consortium name="EnsemblMetazoa"/>
        </authorList>
    </citation>
    <scope>IDENTIFICATION</scope>
</reference>
<accession>A0A1X7U7S2</accession>
<dbReference type="InParanoid" id="A0A1X7U7S2"/>
<protein>
    <submittedName>
        <fullName evidence="1">Uncharacterized protein</fullName>
    </submittedName>
</protein>
<dbReference type="EnsemblMetazoa" id="Aqu2.1.23501_001">
    <property type="protein sequence ID" value="Aqu2.1.23501_001"/>
    <property type="gene ID" value="Aqu2.1.23501"/>
</dbReference>
<sequence>KSKGQKRRNQVTGIIDDVETCSKNAKVSVSHVQSTSNVLLVAINIRVLIYKSLIAPKKSKICHDNALNKPCSKRKS</sequence>
<organism evidence="1">
    <name type="scientific">Amphimedon queenslandica</name>
    <name type="common">Sponge</name>
    <dbReference type="NCBI Taxonomy" id="400682"/>
    <lineage>
        <taxon>Eukaryota</taxon>
        <taxon>Metazoa</taxon>
        <taxon>Porifera</taxon>
        <taxon>Demospongiae</taxon>
        <taxon>Heteroscleromorpha</taxon>
        <taxon>Haplosclerida</taxon>
        <taxon>Niphatidae</taxon>
        <taxon>Amphimedon</taxon>
    </lineage>
</organism>